<dbReference type="EMBL" id="JANQDX010000012">
    <property type="protein sequence ID" value="KAL0914343.1"/>
    <property type="molecule type" value="Genomic_DNA"/>
</dbReference>
<protein>
    <submittedName>
        <fullName evidence="1">Uncharacterized protein</fullName>
    </submittedName>
</protein>
<keyword evidence="2" id="KW-1185">Reference proteome</keyword>
<evidence type="ECO:0000313" key="2">
    <source>
        <dbReference type="Proteomes" id="UP001552299"/>
    </source>
</evidence>
<comment type="caution">
    <text evidence="1">The sequence shown here is derived from an EMBL/GenBank/DDBJ whole genome shotgun (WGS) entry which is preliminary data.</text>
</comment>
<name>A0ABD0UNC7_DENTH</name>
<gene>
    <name evidence="1" type="ORF">M5K25_014686</name>
</gene>
<dbReference type="Proteomes" id="UP001552299">
    <property type="component" value="Unassembled WGS sequence"/>
</dbReference>
<dbReference type="AlphaFoldDB" id="A0ABD0UNC7"/>
<sequence>MPNVLMNASNTPKFSWMLNFDWKSSSTFYVFIKNGSWWPFSSYEYSENQKLWNWMQSRWFYADGIVRNMHFCLKHHALNIVAGQKRKEFLNGRD</sequence>
<proteinExistence type="predicted"/>
<organism evidence="1 2">
    <name type="scientific">Dendrobium thyrsiflorum</name>
    <name type="common">Pinecone-like raceme dendrobium</name>
    <name type="synonym">Orchid</name>
    <dbReference type="NCBI Taxonomy" id="117978"/>
    <lineage>
        <taxon>Eukaryota</taxon>
        <taxon>Viridiplantae</taxon>
        <taxon>Streptophyta</taxon>
        <taxon>Embryophyta</taxon>
        <taxon>Tracheophyta</taxon>
        <taxon>Spermatophyta</taxon>
        <taxon>Magnoliopsida</taxon>
        <taxon>Liliopsida</taxon>
        <taxon>Asparagales</taxon>
        <taxon>Orchidaceae</taxon>
        <taxon>Epidendroideae</taxon>
        <taxon>Malaxideae</taxon>
        <taxon>Dendrobiinae</taxon>
        <taxon>Dendrobium</taxon>
    </lineage>
</organism>
<evidence type="ECO:0000313" key="1">
    <source>
        <dbReference type="EMBL" id="KAL0914343.1"/>
    </source>
</evidence>
<accession>A0ABD0UNC7</accession>
<reference evidence="1 2" key="1">
    <citation type="journal article" date="2024" name="Plant Biotechnol. J.">
        <title>Dendrobium thyrsiflorum genome and its molecular insights into genes involved in important horticultural traits.</title>
        <authorList>
            <person name="Chen B."/>
            <person name="Wang J.Y."/>
            <person name="Zheng P.J."/>
            <person name="Li K.L."/>
            <person name="Liang Y.M."/>
            <person name="Chen X.F."/>
            <person name="Zhang C."/>
            <person name="Zhao X."/>
            <person name="He X."/>
            <person name="Zhang G.Q."/>
            <person name="Liu Z.J."/>
            <person name="Xu Q."/>
        </authorList>
    </citation>
    <scope>NUCLEOTIDE SEQUENCE [LARGE SCALE GENOMIC DNA]</scope>
    <source>
        <strain evidence="1">GZMU011</strain>
    </source>
</reference>